<dbReference type="PRINTS" id="PR00420">
    <property type="entry name" value="RNGMNOXGNASE"/>
</dbReference>
<dbReference type="EMBL" id="CP089291">
    <property type="protein sequence ID" value="UOF88674.1"/>
    <property type="molecule type" value="Genomic_DNA"/>
</dbReference>
<dbReference type="Gene3D" id="3.50.50.60">
    <property type="entry name" value="FAD/NAD(P)-binding domain"/>
    <property type="match status" value="1"/>
</dbReference>
<feature type="domain" description="FAD-binding" evidence="3">
    <location>
        <begin position="2"/>
        <end position="345"/>
    </location>
</feature>
<sequence>MRTQVGIIGAGPAGLMLSHLLYLQGIDSIILECRTREEIEGTIRAGVLEQGTVNLLNAMGASERMMREAHFHHGIELRFNGEGHRINMHELTGGKKVTVYAQHEVLKDLIALRLETGGQMIFNAGDVSLHDLDTASPKIRFRKEQDGELQEISCDYIAGCDGFHGPSRPSIPAEIRKEYQKIYPYGWLGILIEAPPSSPELIYANHERGFALVSTRSPEIQRLYIQVDPKDDIANWSDDRIWTELHARLSTKDGWKLIEGPIFQKGIVAMRSYVCESMQYGRLFLAGDAAHIVPPTGAKGLNLAAADVYVLARSLDAFYKSGKIELLESYSTNCLRHIWKSERFSWFMTSMLHPNHEHTPFERRMQLAELNFATSSRAAMTTLAEEYVDGSLVGQFTESGRNVLV</sequence>
<dbReference type="PANTHER" id="PTHR43004">
    <property type="entry name" value="TRK SYSTEM POTASSIUM UPTAKE PROTEIN"/>
    <property type="match status" value="1"/>
</dbReference>
<gene>
    <name evidence="4" type="ORF">LSG31_12010</name>
</gene>
<reference evidence="4" key="1">
    <citation type="submission" date="2021-12" db="EMBL/GenBank/DDBJ databases">
        <title>Alicyclobacillaceae gen. nov., sp. nov., isolated from chalcocite enrichment system.</title>
        <authorList>
            <person name="Jiang Z."/>
        </authorList>
    </citation>
    <scope>NUCLEOTIDE SEQUENCE</scope>
    <source>
        <strain evidence="4">MYW30-H2</strain>
    </source>
</reference>
<keyword evidence="2" id="KW-0274">FAD</keyword>
<keyword evidence="5" id="KW-1185">Reference proteome</keyword>
<dbReference type="InterPro" id="IPR050641">
    <property type="entry name" value="RIFMO-like"/>
</dbReference>
<dbReference type="NCBIfam" id="NF006091">
    <property type="entry name" value="PRK08243.1"/>
    <property type="match status" value="1"/>
</dbReference>
<dbReference type="SUPFAM" id="SSF54373">
    <property type="entry name" value="FAD-linked reductases, C-terminal domain"/>
    <property type="match status" value="1"/>
</dbReference>
<evidence type="ECO:0000259" key="3">
    <source>
        <dbReference type="Pfam" id="PF01494"/>
    </source>
</evidence>
<dbReference type="Gene3D" id="3.30.9.10">
    <property type="entry name" value="D-Amino Acid Oxidase, subunit A, domain 2"/>
    <property type="match status" value="1"/>
</dbReference>
<dbReference type="RefSeq" id="WP_347435353.1">
    <property type="nucleotide sequence ID" value="NZ_CP089291.1"/>
</dbReference>
<evidence type="ECO:0000313" key="4">
    <source>
        <dbReference type="EMBL" id="UOF88674.1"/>
    </source>
</evidence>
<name>A0ABY4CE69_9BACL</name>
<accession>A0ABY4CE69</accession>
<dbReference type="InterPro" id="IPR036188">
    <property type="entry name" value="FAD/NAD-bd_sf"/>
</dbReference>
<dbReference type="Pfam" id="PF01494">
    <property type="entry name" value="FAD_binding_3"/>
    <property type="match status" value="1"/>
</dbReference>
<keyword evidence="1" id="KW-0285">Flavoprotein</keyword>
<proteinExistence type="predicted"/>
<dbReference type="PANTHER" id="PTHR43004:SF3">
    <property type="entry name" value="P-HYDROXYBENZOATE HYDROXYLASE"/>
    <property type="match status" value="1"/>
</dbReference>
<evidence type="ECO:0000256" key="2">
    <source>
        <dbReference type="ARBA" id="ARBA00022827"/>
    </source>
</evidence>
<evidence type="ECO:0000256" key="1">
    <source>
        <dbReference type="ARBA" id="ARBA00022630"/>
    </source>
</evidence>
<dbReference type="Proteomes" id="UP000830167">
    <property type="component" value="Chromosome"/>
</dbReference>
<protein>
    <submittedName>
        <fullName evidence="4">4-hydroxybenzoate 3-monooxygenase</fullName>
    </submittedName>
</protein>
<dbReference type="SUPFAM" id="SSF51905">
    <property type="entry name" value="FAD/NAD(P)-binding domain"/>
    <property type="match status" value="1"/>
</dbReference>
<dbReference type="InterPro" id="IPR002938">
    <property type="entry name" value="FAD-bd"/>
</dbReference>
<organism evidence="4 5">
    <name type="scientific">Fodinisporobacter ferrooxydans</name>
    <dbReference type="NCBI Taxonomy" id="2901836"/>
    <lineage>
        <taxon>Bacteria</taxon>
        <taxon>Bacillati</taxon>
        <taxon>Bacillota</taxon>
        <taxon>Bacilli</taxon>
        <taxon>Bacillales</taxon>
        <taxon>Alicyclobacillaceae</taxon>
        <taxon>Fodinisporobacter</taxon>
    </lineage>
</organism>
<evidence type="ECO:0000313" key="5">
    <source>
        <dbReference type="Proteomes" id="UP000830167"/>
    </source>
</evidence>